<dbReference type="Pfam" id="PF00766">
    <property type="entry name" value="ETF_alpha"/>
    <property type="match status" value="1"/>
</dbReference>
<evidence type="ECO:0008006" key="5">
    <source>
        <dbReference type="Google" id="ProtNLM"/>
    </source>
</evidence>
<protein>
    <recommendedName>
        <fullName evidence="5">Electron transfer flavoprotein alpha/beta-subunit N-terminal domain-containing protein</fullName>
    </recommendedName>
</protein>
<organism evidence="4">
    <name type="scientific">marine sediment metagenome</name>
    <dbReference type="NCBI Taxonomy" id="412755"/>
    <lineage>
        <taxon>unclassified sequences</taxon>
        <taxon>metagenomes</taxon>
        <taxon>ecological metagenomes</taxon>
    </lineage>
</organism>
<feature type="domain" description="Electron transfer flavoprotein alpha subunit C-terminal" evidence="2">
    <location>
        <begin position="150"/>
        <end position="228"/>
    </location>
</feature>
<dbReference type="PANTHER" id="PTHR43153">
    <property type="entry name" value="ELECTRON TRANSFER FLAVOPROTEIN ALPHA"/>
    <property type="match status" value="1"/>
</dbReference>
<dbReference type="InterPro" id="IPR014731">
    <property type="entry name" value="ETF_asu_C"/>
</dbReference>
<gene>
    <name evidence="4" type="ORF">S01H4_19597</name>
</gene>
<reference evidence="4" key="1">
    <citation type="journal article" date="2014" name="Front. Microbiol.">
        <title>High frequency of phylogenetically diverse reductive dehalogenase-homologous genes in deep subseafloor sedimentary metagenomes.</title>
        <authorList>
            <person name="Kawai M."/>
            <person name="Futagami T."/>
            <person name="Toyoda A."/>
            <person name="Takaki Y."/>
            <person name="Nishi S."/>
            <person name="Hori S."/>
            <person name="Arai W."/>
            <person name="Tsubouchi T."/>
            <person name="Morono Y."/>
            <person name="Uchiyama I."/>
            <person name="Ito T."/>
            <person name="Fujiyama A."/>
            <person name="Inagaki F."/>
            <person name="Takami H."/>
        </authorList>
    </citation>
    <scope>NUCLEOTIDE SEQUENCE</scope>
    <source>
        <strain evidence="4">Expedition CK06-06</strain>
    </source>
</reference>
<name>X0YN84_9ZZZZ</name>
<evidence type="ECO:0000259" key="2">
    <source>
        <dbReference type="Pfam" id="PF00766"/>
    </source>
</evidence>
<dbReference type="SUPFAM" id="SSF52467">
    <property type="entry name" value="DHS-like NAD/FAD-binding domain"/>
    <property type="match status" value="1"/>
</dbReference>
<dbReference type="PIRSF" id="PIRSF000089">
    <property type="entry name" value="Electra_flavoP_a"/>
    <property type="match status" value="1"/>
</dbReference>
<comment type="caution">
    <text evidence="4">The sequence shown here is derived from an EMBL/GenBank/DDBJ whole genome shotgun (WGS) entry which is preliminary data.</text>
</comment>
<proteinExistence type="inferred from homology"/>
<dbReference type="InterPro" id="IPR014730">
    <property type="entry name" value="ETF_a/b_N"/>
</dbReference>
<dbReference type="GO" id="GO:0033539">
    <property type="term" value="P:fatty acid beta-oxidation using acyl-CoA dehydrogenase"/>
    <property type="evidence" value="ECO:0007669"/>
    <property type="project" value="TreeGrafter"/>
</dbReference>
<dbReference type="Gene3D" id="3.40.50.620">
    <property type="entry name" value="HUPs"/>
    <property type="match status" value="1"/>
</dbReference>
<dbReference type="Gene3D" id="3.40.50.1220">
    <property type="entry name" value="TPP-binding domain"/>
    <property type="match status" value="1"/>
</dbReference>
<dbReference type="InterPro" id="IPR014729">
    <property type="entry name" value="Rossmann-like_a/b/a_fold"/>
</dbReference>
<dbReference type="SUPFAM" id="SSF52402">
    <property type="entry name" value="Adenine nucleotide alpha hydrolases-like"/>
    <property type="match status" value="1"/>
</dbReference>
<evidence type="ECO:0000313" key="4">
    <source>
        <dbReference type="EMBL" id="GAG57585.1"/>
    </source>
</evidence>
<dbReference type="Pfam" id="PF01012">
    <property type="entry name" value="ETF"/>
    <property type="match status" value="1"/>
</dbReference>
<evidence type="ECO:0000259" key="3">
    <source>
        <dbReference type="Pfam" id="PF01012"/>
    </source>
</evidence>
<feature type="domain" description="Electron transfer flavoprotein alpha/beta-subunit N-terminal" evidence="3">
    <location>
        <begin position="3"/>
        <end position="128"/>
    </location>
</feature>
<dbReference type="GO" id="GO:0050660">
    <property type="term" value="F:flavin adenine dinucleotide binding"/>
    <property type="evidence" value="ECO:0007669"/>
    <property type="project" value="InterPro"/>
</dbReference>
<dbReference type="AlphaFoldDB" id="X0YN84"/>
<accession>X0YN84</accession>
<dbReference type="InterPro" id="IPR029035">
    <property type="entry name" value="DHS-like_NAD/FAD-binding_dom"/>
</dbReference>
<dbReference type="InterPro" id="IPR001308">
    <property type="entry name" value="ETF_a/FixB"/>
</dbReference>
<dbReference type="PANTHER" id="PTHR43153:SF1">
    <property type="entry name" value="ELECTRON TRANSFER FLAVOPROTEIN SUBUNIT ALPHA, MITOCHONDRIAL"/>
    <property type="match status" value="1"/>
</dbReference>
<sequence length="274" mass="29871">MFQSGADIIYQINFPDFDKFQTEISSISISDLAKEVKPQIILIGSTFLGRELAPLVAARLKTGLTAHCIDLVLTEDMILEQWIPAYGGLIAITCPEKRPQIATVARGVFPIPTLDKNKTGRLVLVDKPEDINPRVKTLEIIRTDPEGVPLEEAHTVVAGGAGAGSREGWKQIEDLAQTLNAALGSTRPAVDEGWIDLETMIGQSGKMVHPDLYIGVGLSGEQQHMVGIASAKVMVAINNDPKSPVFHQVNYGIVEDCGEFIPIFIKKLEEYLDN</sequence>
<dbReference type="EMBL" id="BART01008750">
    <property type="protein sequence ID" value="GAG57585.1"/>
    <property type="molecule type" value="Genomic_DNA"/>
</dbReference>
<comment type="similarity">
    <text evidence="1">Belongs to the ETF alpha-subunit/FixB family.</text>
</comment>
<dbReference type="GO" id="GO:0009055">
    <property type="term" value="F:electron transfer activity"/>
    <property type="evidence" value="ECO:0007669"/>
    <property type="project" value="InterPro"/>
</dbReference>
<evidence type="ECO:0000256" key="1">
    <source>
        <dbReference type="ARBA" id="ARBA00005817"/>
    </source>
</evidence>